<evidence type="ECO:0000256" key="1">
    <source>
        <dbReference type="ARBA" id="ARBA00022679"/>
    </source>
</evidence>
<dbReference type="SMART" id="SM00220">
    <property type="entry name" value="S_TKc"/>
    <property type="match status" value="1"/>
</dbReference>
<dbReference type="eggNOG" id="KOG0583">
    <property type="taxonomic scope" value="Eukaryota"/>
</dbReference>
<keyword evidence="4" id="KW-0067">ATP-binding</keyword>
<keyword evidence="3" id="KW-0418">Kinase</keyword>
<reference evidence="6 7" key="1">
    <citation type="journal article" date="2012" name="BMC Genomics">
        <title>Sequencing the genome of Marssonina brunnea reveals fungus-poplar co-evolution.</title>
        <authorList>
            <person name="Zhu S."/>
            <person name="Cao Y.-Z."/>
            <person name="Jiang C."/>
            <person name="Tan B.-Y."/>
            <person name="Wang Z."/>
            <person name="Feng S."/>
            <person name="Zhang L."/>
            <person name="Su X.-H."/>
            <person name="Brejova B."/>
            <person name="Vinar T."/>
            <person name="Xu M."/>
            <person name="Wang M.-X."/>
            <person name="Zhang S.-G."/>
            <person name="Huang M.-R."/>
            <person name="Wu R."/>
            <person name="Zhou Y."/>
        </authorList>
    </citation>
    <scope>NUCLEOTIDE SEQUENCE [LARGE SCALE GENOMIC DNA]</scope>
    <source>
        <strain evidence="6 7">MB_m1</strain>
    </source>
</reference>
<keyword evidence="1" id="KW-0808">Transferase</keyword>
<dbReference type="Proteomes" id="UP000006753">
    <property type="component" value="Unassembled WGS sequence"/>
</dbReference>
<dbReference type="RefSeq" id="XP_007292422.1">
    <property type="nucleotide sequence ID" value="XM_007292360.1"/>
</dbReference>
<dbReference type="PANTHER" id="PTHR44329">
    <property type="entry name" value="SERINE/THREONINE-PROTEIN KINASE TNNI3K-RELATED"/>
    <property type="match status" value="1"/>
</dbReference>
<keyword evidence="7" id="KW-1185">Reference proteome</keyword>
<dbReference type="Pfam" id="PF00069">
    <property type="entry name" value="Pkinase"/>
    <property type="match status" value="1"/>
</dbReference>
<dbReference type="CDD" id="cd00180">
    <property type="entry name" value="PKc"/>
    <property type="match status" value="1"/>
</dbReference>
<organism evidence="6 7">
    <name type="scientific">Marssonina brunnea f. sp. multigermtubi (strain MB_m1)</name>
    <name type="common">Marssonina leaf spot fungus</name>
    <dbReference type="NCBI Taxonomy" id="1072389"/>
    <lineage>
        <taxon>Eukaryota</taxon>
        <taxon>Fungi</taxon>
        <taxon>Dikarya</taxon>
        <taxon>Ascomycota</taxon>
        <taxon>Pezizomycotina</taxon>
        <taxon>Leotiomycetes</taxon>
        <taxon>Helotiales</taxon>
        <taxon>Drepanopezizaceae</taxon>
        <taxon>Drepanopeziza</taxon>
    </lineage>
</organism>
<proteinExistence type="predicted"/>
<name>K1WV73_MARBU</name>
<protein>
    <recommendedName>
        <fullName evidence="5">Protein kinase domain-containing protein</fullName>
    </recommendedName>
</protein>
<dbReference type="OrthoDB" id="1668230at2759"/>
<dbReference type="InterPro" id="IPR051681">
    <property type="entry name" value="Ser/Thr_Kinases-Pseudokinases"/>
</dbReference>
<dbReference type="HOGENOM" id="CLU_000288_31_4_1"/>
<dbReference type="AlphaFoldDB" id="K1WV73"/>
<dbReference type="InParanoid" id="K1WV73"/>
<feature type="domain" description="Protein kinase" evidence="5">
    <location>
        <begin position="1"/>
        <end position="281"/>
    </location>
</feature>
<dbReference type="GO" id="GO:0005524">
    <property type="term" value="F:ATP binding"/>
    <property type="evidence" value="ECO:0007669"/>
    <property type="project" value="UniProtKB-KW"/>
</dbReference>
<gene>
    <name evidence="6" type="ORF">MBM_04533</name>
</gene>
<evidence type="ECO:0000313" key="7">
    <source>
        <dbReference type="Proteomes" id="UP000006753"/>
    </source>
</evidence>
<sequence>MESLPYRGSTSSFYRFDSGTVLKSPMKVWEGNPNRERLQAENEVAIRFEGQILYKLGSHPRIVPFVDPPNLHSRGLSNNRYLGPHTPSGGILLSQASHGTLQAYLDSNNTAIDKSLRWKWSVQAVEAVAHVHSQGVIHSDLKPENYLVHATADGSSLDLWLCDFGGSTCRELGHSIPHLPDDPFFDVRMPWIPTEAIDIFSLGSIIYTILTGHWPYREGTPPLKLDDIGFYETYVNEMITKGVFPDVSSLRAGKVIRGCWDHQYQTTKEVLEAMRLELAALDKEDV</sequence>
<dbReference type="InterPro" id="IPR011009">
    <property type="entry name" value="Kinase-like_dom_sf"/>
</dbReference>
<dbReference type="STRING" id="1072389.K1WV73"/>
<accession>K1WV73</accession>
<dbReference type="KEGG" id="mbe:MBM_04533"/>
<dbReference type="PANTHER" id="PTHR44329:SF288">
    <property type="entry name" value="MITOGEN-ACTIVATED PROTEIN KINASE KINASE KINASE 20"/>
    <property type="match status" value="1"/>
</dbReference>
<dbReference type="GO" id="GO:0004674">
    <property type="term" value="F:protein serine/threonine kinase activity"/>
    <property type="evidence" value="ECO:0007669"/>
    <property type="project" value="TreeGrafter"/>
</dbReference>
<dbReference type="Gene3D" id="1.10.510.10">
    <property type="entry name" value="Transferase(Phosphotransferase) domain 1"/>
    <property type="match status" value="1"/>
</dbReference>
<dbReference type="InterPro" id="IPR008271">
    <property type="entry name" value="Ser/Thr_kinase_AS"/>
</dbReference>
<keyword evidence="2" id="KW-0547">Nucleotide-binding</keyword>
<dbReference type="PROSITE" id="PS00108">
    <property type="entry name" value="PROTEIN_KINASE_ST"/>
    <property type="match status" value="1"/>
</dbReference>
<evidence type="ECO:0000256" key="3">
    <source>
        <dbReference type="ARBA" id="ARBA00022777"/>
    </source>
</evidence>
<dbReference type="GeneID" id="18760468"/>
<dbReference type="OMA" id="HPRIICY"/>
<evidence type="ECO:0000256" key="4">
    <source>
        <dbReference type="ARBA" id="ARBA00022840"/>
    </source>
</evidence>
<evidence type="ECO:0000259" key="5">
    <source>
        <dbReference type="PROSITE" id="PS50011"/>
    </source>
</evidence>
<evidence type="ECO:0000313" key="6">
    <source>
        <dbReference type="EMBL" id="EKD16956.1"/>
    </source>
</evidence>
<dbReference type="SUPFAM" id="SSF56112">
    <property type="entry name" value="Protein kinase-like (PK-like)"/>
    <property type="match status" value="1"/>
</dbReference>
<dbReference type="InterPro" id="IPR000719">
    <property type="entry name" value="Prot_kinase_dom"/>
</dbReference>
<dbReference type="EMBL" id="JH921437">
    <property type="protein sequence ID" value="EKD16956.1"/>
    <property type="molecule type" value="Genomic_DNA"/>
</dbReference>
<dbReference type="PROSITE" id="PS50011">
    <property type="entry name" value="PROTEIN_KINASE_DOM"/>
    <property type="match status" value="1"/>
</dbReference>
<evidence type="ECO:0000256" key="2">
    <source>
        <dbReference type="ARBA" id="ARBA00022741"/>
    </source>
</evidence>